<gene>
    <name evidence="2" type="ORF">MKO06_13690</name>
</gene>
<reference evidence="2" key="1">
    <citation type="submission" date="2022-07" db="EMBL/GenBank/DDBJ databases">
        <title>Gramela sediminis sp. nov., isolated from deep-sea sediment of the Indian Ocean.</title>
        <authorList>
            <person name="Shi H."/>
        </authorList>
    </citation>
    <scope>NUCLEOTIDE SEQUENCE</scope>
    <source>
        <strain evidence="2">GC03-9</strain>
    </source>
</reference>
<proteinExistence type="predicted"/>
<organism evidence="2 3">
    <name type="scientific">Christiangramia oceanisediminis</name>
    <dbReference type="NCBI Taxonomy" id="2920386"/>
    <lineage>
        <taxon>Bacteria</taxon>
        <taxon>Pseudomonadati</taxon>
        <taxon>Bacteroidota</taxon>
        <taxon>Flavobacteriia</taxon>
        <taxon>Flavobacteriales</taxon>
        <taxon>Flavobacteriaceae</taxon>
        <taxon>Christiangramia</taxon>
    </lineage>
</organism>
<evidence type="ECO:0000313" key="3">
    <source>
        <dbReference type="Proteomes" id="UP001155280"/>
    </source>
</evidence>
<name>A0A9X2RDZ6_9FLAO</name>
<dbReference type="RefSeq" id="WP_241552637.1">
    <property type="nucleotide sequence ID" value="NZ_JANCNS010000003.1"/>
</dbReference>
<accession>A0A9X2RDZ6</accession>
<evidence type="ECO:0000256" key="1">
    <source>
        <dbReference type="SAM" id="Coils"/>
    </source>
</evidence>
<dbReference type="PROSITE" id="PS51257">
    <property type="entry name" value="PROKAR_LIPOPROTEIN"/>
    <property type="match status" value="1"/>
</dbReference>
<dbReference type="Proteomes" id="UP001155280">
    <property type="component" value="Unassembled WGS sequence"/>
</dbReference>
<dbReference type="PANTHER" id="PTHR33361:SF16">
    <property type="entry name" value="DUF885 DOMAIN-CONTAINING PROTEIN"/>
    <property type="match status" value="1"/>
</dbReference>
<dbReference type="EMBL" id="JANCNS010000003">
    <property type="protein sequence ID" value="MCP9200966.1"/>
    <property type="molecule type" value="Genomic_DNA"/>
</dbReference>
<keyword evidence="3" id="KW-1185">Reference proteome</keyword>
<keyword evidence="1" id="KW-0175">Coiled coil</keyword>
<evidence type="ECO:0000313" key="2">
    <source>
        <dbReference type="EMBL" id="MCP9200966.1"/>
    </source>
</evidence>
<dbReference type="PANTHER" id="PTHR33361">
    <property type="entry name" value="GLR0591 PROTEIN"/>
    <property type="match status" value="1"/>
</dbReference>
<dbReference type="InterPro" id="IPR010281">
    <property type="entry name" value="DUF885"/>
</dbReference>
<comment type="caution">
    <text evidence="2">The sequence shown here is derived from an EMBL/GenBank/DDBJ whole genome shotgun (WGS) entry which is preliminary data.</text>
</comment>
<sequence length="606" mass="70148">MKLNSYFFLFISLLVISCAEDKQGETYTSEEIEKASAELNTYFEKEFQKEVEESPMLQTRMGMKTSYGKWDDFSSEKYTEDLEQAKRRKEYLEEVNTAALNEQTMLSYQLSQRQLENQIEDYKYRFYNYPVNQMHGYHAELPAFLINMHQIDSIGDARAYISRLKGIEKAMEQIIEQLKLREQNGVIPPKFVFDRTLDASRNVISGKPFTSGAGSSALMEDFTSKLEKLELSLEERRQLISDAETALIDHVQPAYNNLIDFLQNQQKRATDEAGAWKFPKGEEFYANALNRYTTTGLSSDEIHEIGLSEVARIHGEMEKIKEEVGFEGNLQEFFEFMKNNEQFYYENSEEGRQAYLKKAKEIINTMKAELPKLFNTQPEADIVVKAVEPFREKSAGKAFYQQPAIDGSRPGTYYANLYDMKAMPKYEMEALAYHEGIPGHHMQIAIAQELDSIPQFRKFSFYPAYVEGWGLYSELIPKEAGFYQDPYSDFGRLAMELWRSCRLVVDTGIHSKKWTRQEGIDYYMQNTPAAESACVKMVERHIVMPGQATAYKIGMNRIIELREQAREQLGDNFDIAEFHDVVLTNGSVPLDLLEEQVNEWVKTKKN</sequence>
<dbReference type="AlphaFoldDB" id="A0A9X2RDZ6"/>
<feature type="coiled-coil region" evidence="1">
    <location>
        <begin position="75"/>
        <end position="102"/>
    </location>
</feature>
<protein>
    <submittedName>
        <fullName evidence="2">DUF885 domain-containing protein</fullName>
    </submittedName>
</protein>
<feature type="coiled-coil region" evidence="1">
    <location>
        <begin position="219"/>
        <end position="246"/>
    </location>
</feature>
<dbReference type="Pfam" id="PF05960">
    <property type="entry name" value="DUF885"/>
    <property type="match status" value="1"/>
</dbReference>